<feature type="domain" description="Hemerythrin-like" evidence="1">
    <location>
        <begin position="13"/>
        <end position="146"/>
    </location>
</feature>
<dbReference type="InterPro" id="IPR012312">
    <property type="entry name" value="Hemerythrin-like"/>
</dbReference>
<protein>
    <submittedName>
        <fullName evidence="2">Hemerythrin domain-containing protein</fullName>
    </submittedName>
</protein>
<name>A0ABS1PPL1_9ACTN</name>
<evidence type="ECO:0000313" key="2">
    <source>
        <dbReference type="EMBL" id="MBL1114009.1"/>
    </source>
</evidence>
<dbReference type="RefSeq" id="WP_201851842.1">
    <property type="nucleotide sequence ID" value="NZ_JAERRG010000005.1"/>
</dbReference>
<dbReference type="Pfam" id="PF01814">
    <property type="entry name" value="Hemerythrin"/>
    <property type="match status" value="1"/>
</dbReference>
<organism evidence="2 3">
    <name type="scientific">Streptomyces endocoffeicus</name>
    <dbReference type="NCBI Taxonomy" id="2898945"/>
    <lineage>
        <taxon>Bacteria</taxon>
        <taxon>Bacillati</taxon>
        <taxon>Actinomycetota</taxon>
        <taxon>Actinomycetes</taxon>
        <taxon>Kitasatosporales</taxon>
        <taxon>Streptomycetaceae</taxon>
        <taxon>Streptomyces</taxon>
    </lineage>
</organism>
<proteinExistence type="predicted"/>
<evidence type="ECO:0000313" key="3">
    <source>
        <dbReference type="Proteomes" id="UP000621510"/>
    </source>
</evidence>
<dbReference type="EMBL" id="JAERRG010000005">
    <property type="protein sequence ID" value="MBL1114009.1"/>
    <property type="molecule type" value="Genomic_DNA"/>
</dbReference>
<dbReference type="Gene3D" id="1.20.120.520">
    <property type="entry name" value="nmb1532 protein domain like"/>
    <property type="match status" value="1"/>
</dbReference>
<keyword evidence="3" id="KW-1185">Reference proteome</keyword>
<dbReference type="Proteomes" id="UP000621510">
    <property type="component" value="Unassembled WGS sequence"/>
</dbReference>
<reference evidence="2 3" key="1">
    <citation type="submission" date="2021-01" db="EMBL/GenBank/DDBJ databases">
        <title>WGS of actinomycetes isolated from Thailand.</title>
        <authorList>
            <person name="Thawai C."/>
        </authorList>
    </citation>
    <scope>NUCLEOTIDE SEQUENCE [LARGE SCALE GENOMIC DNA]</scope>
    <source>
        <strain evidence="2 3">CA3R110</strain>
    </source>
</reference>
<accession>A0ABS1PPL1</accession>
<evidence type="ECO:0000259" key="1">
    <source>
        <dbReference type="Pfam" id="PF01814"/>
    </source>
</evidence>
<dbReference type="CDD" id="cd12108">
    <property type="entry name" value="Hr-like"/>
    <property type="match status" value="1"/>
</dbReference>
<comment type="caution">
    <text evidence="2">The sequence shown here is derived from an EMBL/GenBank/DDBJ whole genome shotgun (WGS) entry which is preliminary data.</text>
</comment>
<sequence length="221" mass="24719">MAKQNTRPADSRDMYAVHTMFRREFGALPALIRRVTAHDGARARIVADHVALLVDLLHVHHRSEDDHCWPKLAGRGPQDVAPIVELMRSQHQVVDAALQATERRTAVWRASATAEDRDALADTIDGMLPPLGEHLEAEEERMLPLIDRYLTADEWADVGNKGLGNVPRAKIPVLFGMLLRDASAEQRALFKEAVPTPVFTVMSRVGPIALKRYQRKVFAAR</sequence>
<gene>
    <name evidence="2" type="ORF">JK364_16640</name>
</gene>